<dbReference type="Gene3D" id="3.40.630.30">
    <property type="match status" value="1"/>
</dbReference>
<dbReference type="Proteomes" id="UP001324427">
    <property type="component" value="Unassembled WGS sequence"/>
</dbReference>
<name>A0AAV9J3S7_9PEZI</name>
<accession>A0AAV9J3S7</accession>
<proteinExistence type="predicted"/>
<evidence type="ECO:0000313" key="3">
    <source>
        <dbReference type="Proteomes" id="UP001324427"/>
    </source>
</evidence>
<evidence type="ECO:0000259" key="1">
    <source>
        <dbReference type="PROSITE" id="PS51186"/>
    </source>
</evidence>
<protein>
    <recommendedName>
        <fullName evidence="1">N-acetyltransferase domain-containing protein</fullName>
    </recommendedName>
</protein>
<dbReference type="PROSITE" id="PS51186">
    <property type="entry name" value="GNAT"/>
    <property type="match status" value="1"/>
</dbReference>
<dbReference type="GO" id="GO:0016747">
    <property type="term" value="F:acyltransferase activity, transferring groups other than amino-acyl groups"/>
    <property type="evidence" value="ECO:0007669"/>
    <property type="project" value="InterPro"/>
</dbReference>
<dbReference type="InterPro" id="IPR052523">
    <property type="entry name" value="Trichothecene_AcTrans"/>
</dbReference>
<dbReference type="PANTHER" id="PTHR42791:SF1">
    <property type="entry name" value="N-ACETYLTRANSFERASE DOMAIN-CONTAINING PROTEIN"/>
    <property type="match status" value="1"/>
</dbReference>
<dbReference type="PANTHER" id="PTHR42791">
    <property type="entry name" value="GNAT FAMILY ACETYLTRANSFERASE"/>
    <property type="match status" value="1"/>
</dbReference>
<keyword evidence="3" id="KW-1185">Reference proteome</keyword>
<dbReference type="Pfam" id="PF00583">
    <property type="entry name" value="Acetyltransf_1"/>
    <property type="match status" value="1"/>
</dbReference>
<dbReference type="CDD" id="cd04301">
    <property type="entry name" value="NAT_SF"/>
    <property type="match status" value="1"/>
</dbReference>
<dbReference type="EMBL" id="JAVFHQ010000107">
    <property type="protein sequence ID" value="KAK4539235.1"/>
    <property type="molecule type" value="Genomic_DNA"/>
</dbReference>
<gene>
    <name evidence="2" type="ORF">LTR36_000863</name>
</gene>
<organism evidence="2 3">
    <name type="scientific">Oleoguttula mirabilis</name>
    <dbReference type="NCBI Taxonomy" id="1507867"/>
    <lineage>
        <taxon>Eukaryota</taxon>
        <taxon>Fungi</taxon>
        <taxon>Dikarya</taxon>
        <taxon>Ascomycota</taxon>
        <taxon>Pezizomycotina</taxon>
        <taxon>Dothideomycetes</taxon>
        <taxon>Dothideomycetidae</taxon>
        <taxon>Mycosphaerellales</taxon>
        <taxon>Teratosphaeriaceae</taxon>
        <taxon>Oleoguttula</taxon>
    </lineage>
</organism>
<dbReference type="InterPro" id="IPR016181">
    <property type="entry name" value="Acyl_CoA_acyltransferase"/>
</dbReference>
<comment type="caution">
    <text evidence="2">The sequence shown here is derived from an EMBL/GenBank/DDBJ whole genome shotgun (WGS) entry which is preliminary data.</text>
</comment>
<dbReference type="SUPFAM" id="SSF55729">
    <property type="entry name" value="Acyl-CoA N-acyltransferases (Nat)"/>
    <property type="match status" value="1"/>
</dbReference>
<evidence type="ECO:0000313" key="2">
    <source>
        <dbReference type="EMBL" id="KAK4539235.1"/>
    </source>
</evidence>
<dbReference type="InterPro" id="IPR000182">
    <property type="entry name" value="GNAT_dom"/>
</dbReference>
<reference evidence="2 3" key="1">
    <citation type="submission" date="2021-11" db="EMBL/GenBank/DDBJ databases">
        <title>Black yeast isolated from Biological Soil Crust.</title>
        <authorList>
            <person name="Kurbessoian T."/>
        </authorList>
    </citation>
    <scope>NUCLEOTIDE SEQUENCE [LARGE SCALE GENOMIC DNA]</scope>
    <source>
        <strain evidence="2 3">CCFEE 5522</strain>
    </source>
</reference>
<dbReference type="AlphaFoldDB" id="A0AAV9J3S7"/>
<feature type="domain" description="N-acetyltransferase" evidence="1">
    <location>
        <begin position="35"/>
        <end position="211"/>
    </location>
</feature>
<sequence length="218" mass="25352">MASNLRLAGSRFRVREASKADVSGMTDAFFNSFNAPFWRYFTPDTPDKREWWNDAWTMGIENPTDRSFVVEDTEEGNTVVAFSRWMTPQRNGNLERKWPEMAEHEWDMEIVNQFFGGMASNRHEMMGKRPHWFLEMLGVHDGYQKRGIGARLIKWGTDQADKEGLETYLDGSEVGQPYYKSRHAFSQDKDIVIPDRPQYGSIHYVSLMRSPQKPPTEA</sequence>